<organism evidence="2 3">
    <name type="scientific">Pholiota conissans</name>
    <dbReference type="NCBI Taxonomy" id="109636"/>
    <lineage>
        <taxon>Eukaryota</taxon>
        <taxon>Fungi</taxon>
        <taxon>Dikarya</taxon>
        <taxon>Basidiomycota</taxon>
        <taxon>Agaricomycotina</taxon>
        <taxon>Agaricomycetes</taxon>
        <taxon>Agaricomycetidae</taxon>
        <taxon>Agaricales</taxon>
        <taxon>Agaricineae</taxon>
        <taxon>Strophariaceae</taxon>
        <taxon>Pholiota</taxon>
    </lineage>
</organism>
<keyword evidence="1" id="KW-1133">Transmembrane helix</keyword>
<dbReference type="AlphaFoldDB" id="A0A9P5YZF9"/>
<dbReference type="Proteomes" id="UP000807469">
    <property type="component" value="Unassembled WGS sequence"/>
</dbReference>
<name>A0A9P5YZF9_9AGAR</name>
<keyword evidence="1" id="KW-0812">Transmembrane</keyword>
<feature type="transmembrane region" description="Helical" evidence="1">
    <location>
        <begin position="102"/>
        <end position="119"/>
    </location>
</feature>
<proteinExistence type="predicted"/>
<evidence type="ECO:0000256" key="1">
    <source>
        <dbReference type="SAM" id="Phobius"/>
    </source>
</evidence>
<dbReference type="EMBL" id="MU155264">
    <property type="protein sequence ID" value="KAF9477344.1"/>
    <property type="molecule type" value="Genomic_DNA"/>
</dbReference>
<comment type="caution">
    <text evidence="2">The sequence shown here is derived from an EMBL/GenBank/DDBJ whole genome shotgun (WGS) entry which is preliminary data.</text>
</comment>
<evidence type="ECO:0000313" key="3">
    <source>
        <dbReference type="Proteomes" id="UP000807469"/>
    </source>
</evidence>
<sequence length="207" mass="23116">MGYRALFPEVHVEKKTHRTRTLECRKIFFHLFAEGERARLSISYGADGNEVPALEMGGINEQSREVAWKPGGLVVQRLGNGMDEMTHKAEWGMVWVQGKTKIVWMLVALVKMLIWGIVVDGEGRCNSLYAATRNGEEFGWKKGGAKGAWAIVFVRVPILFSSLSSYLALVVLDLAHQFIQRRQMSCTMIVNADGKGGLQPDFLGSAW</sequence>
<accession>A0A9P5YZF9</accession>
<reference evidence="2" key="1">
    <citation type="submission" date="2020-11" db="EMBL/GenBank/DDBJ databases">
        <authorList>
            <consortium name="DOE Joint Genome Institute"/>
            <person name="Ahrendt S."/>
            <person name="Riley R."/>
            <person name="Andreopoulos W."/>
            <person name="Labutti K."/>
            <person name="Pangilinan J."/>
            <person name="Ruiz-Duenas F.J."/>
            <person name="Barrasa J.M."/>
            <person name="Sanchez-Garcia M."/>
            <person name="Camarero S."/>
            <person name="Miyauchi S."/>
            <person name="Serrano A."/>
            <person name="Linde D."/>
            <person name="Babiker R."/>
            <person name="Drula E."/>
            <person name="Ayuso-Fernandez I."/>
            <person name="Pacheco R."/>
            <person name="Padilla G."/>
            <person name="Ferreira P."/>
            <person name="Barriuso J."/>
            <person name="Kellner H."/>
            <person name="Castanera R."/>
            <person name="Alfaro M."/>
            <person name="Ramirez L."/>
            <person name="Pisabarro A.G."/>
            <person name="Kuo A."/>
            <person name="Tritt A."/>
            <person name="Lipzen A."/>
            <person name="He G."/>
            <person name="Yan M."/>
            <person name="Ng V."/>
            <person name="Cullen D."/>
            <person name="Martin F."/>
            <person name="Rosso M.-N."/>
            <person name="Henrissat B."/>
            <person name="Hibbett D."/>
            <person name="Martinez A.T."/>
            <person name="Grigoriev I.V."/>
        </authorList>
    </citation>
    <scope>NUCLEOTIDE SEQUENCE</scope>
    <source>
        <strain evidence="2">CIRM-BRFM 674</strain>
    </source>
</reference>
<keyword evidence="3" id="KW-1185">Reference proteome</keyword>
<gene>
    <name evidence="2" type="ORF">BDN70DRAFT_896620</name>
</gene>
<protein>
    <submittedName>
        <fullName evidence="2">Uncharacterized protein</fullName>
    </submittedName>
</protein>
<evidence type="ECO:0000313" key="2">
    <source>
        <dbReference type="EMBL" id="KAF9477344.1"/>
    </source>
</evidence>
<keyword evidence="1" id="KW-0472">Membrane</keyword>
<feature type="transmembrane region" description="Helical" evidence="1">
    <location>
        <begin position="148"/>
        <end position="175"/>
    </location>
</feature>